<evidence type="ECO:0000256" key="2">
    <source>
        <dbReference type="ARBA" id="ARBA00022618"/>
    </source>
</evidence>
<comment type="caution">
    <text evidence="6">The sequence shown here is derived from an EMBL/GenBank/DDBJ whole genome shotgun (WGS) entry which is preliminary data.</text>
</comment>
<accession>A0ABT3SRT5</accession>
<dbReference type="InterPro" id="IPR005234">
    <property type="entry name" value="ScpB_csome_segregation"/>
</dbReference>
<evidence type="ECO:0000313" key="6">
    <source>
        <dbReference type="EMBL" id="MCX2972686.1"/>
    </source>
</evidence>
<keyword evidence="4" id="KW-0131">Cell cycle</keyword>
<sequence>MSETGLVQIIEGALLAAGKPMTVAQLAELFEEQERPDNALIRETLKEVAERCDNRGFELIEVASGFRFQVRQSLSPWVARLWQERPAKYSRAMLETLALIAYRQPITRGEIEEIRGVAVSSNIIKTLHEREWIRVVGHRDVPGRPAMYATTRQFLDYFNLKNLDQLPALAEIRDLDTLNAELGFTDPMPDSAKNDGESDEAPGLTVVGGTDHEPESGVDAAADEDVGLAADIDAEAQVSEPEEQVETEPAVAADQSGAQVGDAETEEVEPRSIEDLADALDGLDAPHEESEAATASEPQSTLADLNSDAVEAVKPDSQA</sequence>
<name>A0ABT3SRT5_9GAMM</name>
<keyword evidence="3" id="KW-0159">Chromosome partition</keyword>
<feature type="region of interest" description="Disordered" evidence="5">
    <location>
        <begin position="183"/>
        <end position="218"/>
    </location>
</feature>
<dbReference type="EMBL" id="SHNP01000001">
    <property type="protein sequence ID" value="MCX2972686.1"/>
    <property type="molecule type" value="Genomic_DNA"/>
</dbReference>
<dbReference type="PANTHER" id="PTHR34298:SF2">
    <property type="entry name" value="SEGREGATION AND CONDENSATION PROTEIN B"/>
    <property type="match status" value="1"/>
</dbReference>
<reference evidence="6" key="1">
    <citation type="submission" date="2019-02" db="EMBL/GenBank/DDBJ databases">
        <authorList>
            <person name="Li S.-H."/>
        </authorList>
    </citation>
    <scope>NUCLEOTIDE SEQUENCE</scope>
    <source>
        <strain evidence="6">IMCC8485</strain>
    </source>
</reference>
<dbReference type="InterPro" id="IPR036390">
    <property type="entry name" value="WH_DNA-bd_sf"/>
</dbReference>
<keyword evidence="7" id="KW-1185">Reference proteome</keyword>
<proteinExistence type="predicted"/>
<dbReference type="Proteomes" id="UP001143307">
    <property type="component" value="Unassembled WGS sequence"/>
</dbReference>
<dbReference type="NCBIfam" id="TIGR00281">
    <property type="entry name" value="SMC-Scp complex subunit ScpB"/>
    <property type="match status" value="1"/>
</dbReference>
<dbReference type="Pfam" id="PF04079">
    <property type="entry name" value="SMC_ScpB"/>
    <property type="match status" value="1"/>
</dbReference>
<evidence type="ECO:0000313" key="7">
    <source>
        <dbReference type="Proteomes" id="UP001143307"/>
    </source>
</evidence>
<evidence type="ECO:0000256" key="5">
    <source>
        <dbReference type="SAM" id="MobiDB-lite"/>
    </source>
</evidence>
<evidence type="ECO:0000256" key="3">
    <source>
        <dbReference type="ARBA" id="ARBA00022829"/>
    </source>
</evidence>
<keyword evidence="1" id="KW-0963">Cytoplasm</keyword>
<dbReference type="PANTHER" id="PTHR34298">
    <property type="entry name" value="SEGREGATION AND CONDENSATION PROTEIN B"/>
    <property type="match status" value="1"/>
</dbReference>
<dbReference type="InterPro" id="IPR036388">
    <property type="entry name" value="WH-like_DNA-bd_sf"/>
</dbReference>
<evidence type="ECO:0000256" key="1">
    <source>
        <dbReference type="ARBA" id="ARBA00022490"/>
    </source>
</evidence>
<gene>
    <name evidence="6" type="primary">scpB</name>
    <name evidence="6" type="ORF">EYC87_03675</name>
</gene>
<keyword evidence="2" id="KW-0132">Cell division</keyword>
<dbReference type="SUPFAM" id="SSF46785">
    <property type="entry name" value="Winged helix' DNA-binding domain"/>
    <property type="match status" value="2"/>
</dbReference>
<evidence type="ECO:0000256" key="4">
    <source>
        <dbReference type="ARBA" id="ARBA00023306"/>
    </source>
</evidence>
<organism evidence="6 7">
    <name type="scientific">Candidatus Seongchinamella marina</name>
    <dbReference type="NCBI Taxonomy" id="2518990"/>
    <lineage>
        <taxon>Bacteria</taxon>
        <taxon>Pseudomonadati</taxon>
        <taxon>Pseudomonadota</taxon>
        <taxon>Gammaproteobacteria</taxon>
        <taxon>Cellvibrionales</taxon>
        <taxon>Halieaceae</taxon>
        <taxon>Seongchinamella</taxon>
    </lineage>
</organism>
<dbReference type="RefSeq" id="WP_341474970.1">
    <property type="nucleotide sequence ID" value="NZ_SHNP01000001.1"/>
</dbReference>
<protein>
    <submittedName>
        <fullName evidence="6">SMC-Scp complex subunit ScpB</fullName>
    </submittedName>
</protein>
<feature type="region of interest" description="Disordered" evidence="5">
    <location>
        <begin position="236"/>
        <end position="319"/>
    </location>
</feature>
<dbReference type="Gene3D" id="1.10.10.10">
    <property type="entry name" value="Winged helix-like DNA-binding domain superfamily/Winged helix DNA-binding domain"/>
    <property type="match status" value="2"/>
</dbReference>